<accession>A0A2M8LFI4</accession>
<evidence type="ECO:0000313" key="2">
    <source>
        <dbReference type="EMBL" id="PJE76189.1"/>
    </source>
</evidence>
<dbReference type="EMBL" id="PFET01000004">
    <property type="protein sequence ID" value="PJE76189.1"/>
    <property type="molecule type" value="Genomic_DNA"/>
</dbReference>
<organism evidence="2 3">
    <name type="scientific">Candidatus Uhrbacteria bacterium CG10_big_fil_rev_8_21_14_0_10_48_11</name>
    <dbReference type="NCBI Taxonomy" id="1975037"/>
    <lineage>
        <taxon>Bacteria</taxon>
        <taxon>Candidatus Uhriibacteriota</taxon>
    </lineage>
</organism>
<protein>
    <submittedName>
        <fullName evidence="2">Uncharacterized protein</fullName>
    </submittedName>
</protein>
<proteinExistence type="predicted"/>
<evidence type="ECO:0000313" key="3">
    <source>
        <dbReference type="Proteomes" id="UP000231152"/>
    </source>
</evidence>
<gene>
    <name evidence="2" type="ORF">COV04_00850</name>
</gene>
<dbReference type="Proteomes" id="UP000231152">
    <property type="component" value="Unassembled WGS sequence"/>
</dbReference>
<comment type="caution">
    <text evidence="2">The sequence shown here is derived from an EMBL/GenBank/DDBJ whole genome shotgun (WGS) entry which is preliminary data.</text>
</comment>
<name>A0A2M8LFI4_9BACT</name>
<feature type="region of interest" description="Disordered" evidence="1">
    <location>
        <begin position="45"/>
        <end position="74"/>
    </location>
</feature>
<dbReference type="AlphaFoldDB" id="A0A2M8LFI4"/>
<evidence type="ECO:0000256" key="1">
    <source>
        <dbReference type="SAM" id="MobiDB-lite"/>
    </source>
</evidence>
<reference evidence="2 3" key="1">
    <citation type="submission" date="2017-09" db="EMBL/GenBank/DDBJ databases">
        <title>Depth-based differentiation of microbial function through sediment-hosted aquifers and enrichment of novel symbionts in the deep terrestrial subsurface.</title>
        <authorList>
            <person name="Probst A.J."/>
            <person name="Ladd B."/>
            <person name="Jarett J.K."/>
            <person name="Geller-Mcgrath D.E."/>
            <person name="Sieber C.M."/>
            <person name="Emerson J.B."/>
            <person name="Anantharaman K."/>
            <person name="Thomas B.C."/>
            <person name="Malmstrom R."/>
            <person name="Stieglmeier M."/>
            <person name="Klingl A."/>
            <person name="Woyke T."/>
            <person name="Ryan C.M."/>
            <person name="Banfield J.F."/>
        </authorList>
    </citation>
    <scope>NUCLEOTIDE SEQUENCE [LARGE SCALE GENOMIC DNA]</scope>
    <source>
        <strain evidence="2">CG10_big_fil_rev_8_21_14_0_10_48_11</strain>
    </source>
</reference>
<sequence>MRKVIKEKYGHWPKKRRRLKDLEEKQHLLFEQMAEGLVALYVADGQPESQREHMRQANEPPMPDCPTDDELRAPQLSEAVREHLSGCMRCTERRIWVFGIVRMPIPSGGDKED</sequence>